<name>A0ABV9C423_9GAMM</name>
<reference evidence="4" key="1">
    <citation type="journal article" date="2019" name="Int. J. Syst. Evol. Microbiol.">
        <title>The Global Catalogue of Microorganisms (GCM) 10K type strain sequencing project: providing services to taxonomists for standard genome sequencing and annotation.</title>
        <authorList>
            <consortium name="The Broad Institute Genomics Platform"/>
            <consortium name="The Broad Institute Genome Sequencing Center for Infectious Disease"/>
            <person name="Wu L."/>
            <person name="Ma J."/>
        </authorList>
    </citation>
    <scope>NUCLEOTIDE SEQUENCE [LARGE SCALE GENOMIC DNA]</scope>
    <source>
        <strain evidence="4">CCM 4481</strain>
    </source>
</reference>
<feature type="domain" description="HTH luxR-type" evidence="1">
    <location>
        <begin position="429"/>
        <end position="494"/>
    </location>
</feature>
<dbReference type="EMBL" id="JBHSGA010000017">
    <property type="protein sequence ID" value="MFC4527784.1"/>
    <property type="molecule type" value="Genomic_DNA"/>
</dbReference>
<dbReference type="InterPro" id="IPR037522">
    <property type="entry name" value="HD_GYP_dom"/>
</dbReference>
<dbReference type="InterPro" id="IPR000792">
    <property type="entry name" value="Tscrpt_reg_LuxR_C"/>
</dbReference>
<dbReference type="PRINTS" id="PR00038">
    <property type="entry name" value="HTHLUXR"/>
</dbReference>
<comment type="caution">
    <text evidence="3">The sequence shown here is derived from an EMBL/GenBank/DDBJ whole genome shotgun (WGS) entry which is preliminary data.</text>
</comment>
<dbReference type="SMART" id="SM00421">
    <property type="entry name" value="HTH_LUXR"/>
    <property type="match status" value="1"/>
</dbReference>
<evidence type="ECO:0000313" key="4">
    <source>
        <dbReference type="Proteomes" id="UP001595961"/>
    </source>
</evidence>
<dbReference type="InterPro" id="IPR052020">
    <property type="entry name" value="Cyclic_di-GMP/3'3'-cGAMP_PDE"/>
</dbReference>
<dbReference type="PANTHER" id="PTHR45228">
    <property type="entry name" value="CYCLIC DI-GMP PHOSPHODIESTERASE TM_0186-RELATED"/>
    <property type="match status" value="1"/>
</dbReference>
<accession>A0ABV9C423</accession>
<sequence>MNISRSSVDVSAVALLDVIRSIAFVGDLAMGQPIDHSPKVAWMAGQLARAAAADEAACTEATTVALLRWSGCTANAPEFAQLFGDDVAGRNALLAIQSSSGGFQSHSSTSGIGSAFLSLSRIHCEVSGDIARELGLDEATQFALGHLFESHNGSGAPAGLRGDQVPASVYMASLAGDLDIFHRLYGLEQACQLIGQRAEVLYPSALASLLIDNAASWLAELEGDPTLSGPCSLETAFCGRTTSLEILAHVIDLKLPWMTGHSRRVAQLALNAAIELGLDSARQQKVYRAALIHGIGRAAVPNMIWNTPGKLAESAWERVRLVPYWTARAARQIGSLAGEAEVASYAYERPDGSGYYREARAGTIPIEGRILAAALALAALCVARPWREAWEEGAAASLLMAEAAAGRYDAEVVRALLKVPRASRSKPVAAPSSSLLTARERDVLRWISLGASNKQAAQKLSISPSTVRTHIESVFRKLECTTRAAATLKATQLGLL</sequence>
<dbReference type="SUPFAM" id="SSF46894">
    <property type="entry name" value="C-terminal effector domain of the bipartite response regulators"/>
    <property type="match status" value="1"/>
</dbReference>
<feature type="domain" description="HD-GYP" evidence="2">
    <location>
        <begin position="236"/>
        <end position="431"/>
    </location>
</feature>
<evidence type="ECO:0000259" key="1">
    <source>
        <dbReference type="PROSITE" id="PS50043"/>
    </source>
</evidence>
<dbReference type="Pfam" id="PF13487">
    <property type="entry name" value="HD_5"/>
    <property type="match status" value="1"/>
</dbReference>
<evidence type="ECO:0000313" key="3">
    <source>
        <dbReference type="EMBL" id="MFC4527784.1"/>
    </source>
</evidence>
<dbReference type="RefSeq" id="WP_266151764.1">
    <property type="nucleotide sequence ID" value="NZ_CP064028.1"/>
</dbReference>
<dbReference type="Proteomes" id="UP001595961">
    <property type="component" value="Unassembled WGS sequence"/>
</dbReference>
<gene>
    <name evidence="3" type="ORF">ACFO5W_14165</name>
</gene>
<dbReference type="CDD" id="cd06170">
    <property type="entry name" value="LuxR_C_like"/>
    <property type="match status" value="1"/>
</dbReference>
<dbReference type="InterPro" id="IPR036388">
    <property type="entry name" value="WH-like_DNA-bd_sf"/>
</dbReference>
<dbReference type="CDD" id="cd00077">
    <property type="entry name" value="HDc"/>
    <property type="match status" value="1"/>
</dbReference>
<dbReference type="Gene3D" id="1.10.3210.10">
    <property type="entry name" value="Hypothetical protein af1432"/>
    <property type="match status" value="2"/>
</dbReference>
<organism evidence="3 4">
    <name type="scientific">Dyella halodurans</name>
    <dbReference type="NCBI Taxonomy" id="1920171"/>
    <lineage>
        <taxon>Bacteria</taxon>
        <taxon>Pseudomonadati</taxon>
        <taxon>Pseudomonadota</taxon>
        <taxon>Gammaproteobacteria</taxon>
        <taxon>Lysobacterales</taxon>
        <taxon>Rhodanobacteraceae</taxon>
        <taxon>Dyella</taxon>
    </lineage>
</organism>
<proteinExistence type="predicted"/>
<dbReference type="Pfam" id="PF00196">
    <property type="entry name" value="GerE"/>
    <property type="match status" value="1"/>
</dbReference>
<dbReference type="SUPFAM" id="SSF109604">
    <property type="entry name" value="HD-domain/PDEase-like"/>
    <property type="match status" value="1"/>
</dbReference>
<dbReference type="Gene3D" id="1.10.10.10">
    <property type="entry name" value="Winged helix-like DNA-binding domain superfamily/Winged helix DNA-binding domain"/>
    <property type="match status" value="1"/>
</dbReference>
<dbReference type="InterPro" id="IPR003607">
    <property type="entry name" value="HD/PDEase_dom"/>
</dbReference>
<dbReference type="InterPro" id="IPR016032">
    <property type="entry name" value="Sig_transdc_resp-reg_C-effctor"/>
</dbReference>
<keyword evidence="4" id="KW-1185">Reference proteome</keyword>
<protein>
    <submittedName>
        <fullName evidence="3">HD domain-containing phosphohydrolase</fullName>
    </submittedName>
</protein>
<dbReference type="PROSITE" id="PS51832">
    <property type="entry name" value="HD_GYP"/>
    <property type="match status" value="1"/>
</dbReference>
<dbReference type="PROSITE" id="PS50043">
    <property type="entry name" value="HTH_LUXR_2"/>
    <property type="match status" value="1"/>
</dbReference>
<evidence type="ECO:0000259" key="2">
    <source>
        <dbReference type="PROSITE" id="PS51832"/>
    </source>
</evidence>